<feature type="domain" description="DUF1206" evidence="2">
    <location>
        <begin position="206"/>
        <end position="275"/>
    </location>
</feature>
<keyword evidence="1" id="KW-0812">Transmembrane</keyword>
<keyword evidence="1" id="KW-1133">Transmembrane helix</keyword>
<feature type="transmembrane region" description="Helical" evidence="1">
    <location>
        <begin position="249"/>
        <end position="270"/>
    </location>
</feature>
<feature type="domain" description="DUF1206" evidence="2">
    <location>
        <begin position="30"/>
        <end position="96"/>
    </location>
</feature>
<name>A0ABN3QWY3_9ACTN</name>
<sequence>MTVKSANRGVQSAGRDAATSSWLQGLGRGGLIARGVNYILIGVLAVQIGLGTTVRQADGTGALHALAAHRGGAAVLWLLGLGFAGLALWRLAEAGYGRAGPDGHKVTKRLASLGRAVFYGFVCFGIVGFVLGTGGPQRSNDQSKDVTARLMAHAGGRWLILAIGLVVAGAGIAMAIGGLRRKFEEYLNLAQMNARTTTLVQALGVVGSTSRGIVFAVLGAFLIVAAATFDSEQAQGLDGALRKIATTPAGPWLLVAVAAGLITFGAYSLCEARWRKVQPGQPNQT</sequence>
<gene>
    <name evidence="3" type="ORF">GCM10010411_91350</name>
</gene>
<keyword evidence="1" id="KW-0472">Membrane</keyword>
<evidence type="ECO:0000313" key="4">
    <source>
        <dbReference type="Proteomes" id="UP001501509"/>
    </source>
</evidence>
<evidence type="ECO:0000256" key="1">
    <source>
        <dbReference type="SAM" id="Phobius"/>
    </source>
</evidence>
<dbReference type="RefSeq" id="WP_344549050.1">
    <property type="nucleotide sequence ID" value="NZ_BAAATD010000022.1"/>
</dbReference>
<comment type="caution">
    <text evidence="3">The sequence shown here is derived from an EMBL/GenBank/DDBJ whole genome shotgun (WGS) entry which is preliminary data.</text>
</comment>
<feature type="transmembrane region" description="Helical" evidence="1">
    <location>
        <begin position="113"/>
        <end position="135"/>
    </location>
</feature>
<dbReference type="Pfam" id="PF06724">
    <property type="entry name" value="DUF1206"/>
    <property type="match status" value="3"/>
</dbReference>
<dbReference type="Proteomes" id="UP001501509">
    <property type="component" value="Unassembled WGS sequence"/>
</dbReference>
<dbReference type="InterPro" id="IPR009597">
    <property type="entry name" value="DUF1206"/>
</dbReference>
<feature type="transmembrane region" description="Helical" evidence="1">
    <location>
        <begin position="155"/>
        <end position="179"/>
    </location>
</feature>
<feature type="transmembrane region" description="Helical" evidence="1">
    <location>
        <begin position="199"/>
        <end position="229"/>
    </location>
</feature>
<accession>A0ABN3QWY3</accession>
<feature type="transmembrane region" description="Helical" evidence="1">
    <location>
        <begin position="36"/>
        <end position="54"/>
    </location>
</feature>
<feature type="domain" description="DUF1206" evidence="2">
    <location>
        <begin position="113"/>
        <end position="180"/>
    </location>
</feature>
<organism evidence="3 4">
    <name type="scientific">Actinomadura fulvescens</name>
    <dbReference type="NCBI Taxonomy" id="46160"/>
    <lineage>
        <taxon>Bacteria</taxon>
        <taxon>Bacillati</taxon>
        <taxon>Actinomycetota</taxon>
        <taxon>Actinomycetes</taxon>
        <taxon>Streptosporangiales</taxon>
        <taxon>Thermomonosporaceae</taxon>
        <taxon>Actinomadura</taxon>
    </lineage>
</organism>
<evidence type="ECO:0000259" key="2">
    <source>
        <dbReference type="Pfam" id="PF06724"/>
    </source>
</evidence>
<dbReference type="EMBL" id="BAAATD010000022">
    <property type="protein sequence ID" value="GAA2637479.1"/>
    <property type="molecule type" value="Genomic_DNA"/>
</dbReference>
<protein>
    <submittedName>
        <fullName evidence="3">DUF1206 domain-containing protein</fullName>
    </submittedName>
</protein>
<feature type="transmembrane region" description="Helical" evidence="1">
    <location>
        <begin position="74"/>
        <end position="92"/>
    </location>
</feature>
<reference evidence="3 4" key="1">
    <citation type="journal article" date="2019" name="Int. J. Syst. Evol. Microbiol.">
        <title>The Global Catalogue of Microorganisms (GCM) 10K type strain sequencing project: providing services to taxonomists for standard genome sequencing and annotation.</title>
        <authorList>
            <consortium name="The Broad Institute Genomics Platform"/>
            <consortium name="The Broad Institute Genome Sequencing Center for Infectious Disease"/>
            <person name="Wu L."/>
            <person name="Ma J."/>
        </authorList>
    </citation>
    <scope>NUCLEOTIDE SEQUENCE [LARGE SCALE GENOMIC DNA]</scope>
    <source>
        <strain evidence="3 4">JCM 6833</strain>
    </source>
</reference>
<evidence type="ECO:0000313" key="3">
    <source>
        <dbReference type="EMBL" id="GAA2637479.1"/>
    </source>
</evidence>
<keyword evidence="4" id="KW-1185">Reference proteome</keyword>
<proteinExistence type="predicted"/>